<reference evidence="4 5" key="1">
    <citation type="submission" date="2019-11" db="EMBL/GenBank/DDBJ databases">
        <title>Gordonia sp. nov., a novel actinobacterium isolated from mangrove soil in Hainan.</title>
        <authorList>
            <person name="Huang X."/>
            <person name="Xie Y."/>
            <person name="Chu X."/>
            <person name="Xiao K."/>
        </authorList>
    </citation>
    <scope>NUCLEOTIDE SEQUENCE [LARGE SCALE GENOMIC DNA]</scope>
    <source>
        <strain evidence="4 5">HNM0687</strain>
    </source>
</reference>
<dbReference type="Gene3D" id="2.40.128.270">
    <property type="match status" value="1"/>
</dbReference>
<evidence type="ECO:0000313" key="4">
    <source>
        <dbReference type="EMBL" id="MXP24053.1"/>
    </source>
</evidence>
<feature type="chain" id="PRO_5038446227" evidence="2">
    <location>
        <begin position="48"/>
        <end position="192"/>
    </location>
</feature>
<dbReference type="Proteomes" id="UP000475545">
    <property type="component" value="Unassembled WGS sequence"/>
</dbReference>
<evidence type="ECO:0000313" key="5">
    <source>
        <dbReference type="Proteomes" id="UP000475545"/>
    </source>
</evidence>
<organism evidence="4 5">
    <name type="scientific">Gordonia mangrovi</name>
    <dbReference type="NCBI Taxonomy" id="2665643"/>
    <lineage>
        <taxon>Bacteria</taxon>
        <taxon>Bacillati</taxon>
        <taxon>Actinomycetota</taxon>
        <taxon>Actinomycetes</taxon>
        <taxon>Mycobacteriales</taxon>
        <taxon>Gordoniaceae</taxon>
        <taxon>Gordonia</taxon>
    </lineage>
</organism>
<feature type="compositionally biased region" description="Basic and acidic residues" evidence="1">
    <location>
        <begin position="13"/>
        <end position="23"/>
    </location>
</feature>
<name>A0A6L7GWT3_9ACTN</name>
<comment type="caution">
    <text evidence="4">The sequence shown here is derived from an EMBL/GenBank/DDBJ whole genome shotgun (WGS) entry which is preliminary data.</text>
</comment>
<feature type="region of interest" description="Disordered" evidence="1">
    <location>
        <begin position="1"/>
        <end position="29"/>
    </location>
</feature>
<dbReference type="AlphaFoldDB" id="A0A6L7GWT3"/>
<evidence type="ECO:0000256" key="2">
    <source>
        <dbReference type="SAM" id="SignalP"/>
    </source>
</evidence>
<accession>A0A6L7GWT3</accession>
<dbReference type="InterPro" id="IPR038670">
    <property type="entry name" value="HslJ-like_sf"/>
</dbReference>
<feature type="signal peptide" evidence="2">
    <location>
        <begin position="1"/>
        <end position="47"/>
    </location>
</feature>
<feature type="domain" description="DUF306" evidence="3">
    <location>
        <begin position="85"/>
        <end position="180"/>
    </location>
</feature>
<keyword evidence="2" id="KW-0732">Signal</keyword>
<dbReference type="EMBL" id="WMBR01000008">
    <property type="protein sequence ID" value="MXP24053.1"/>
    <property type="molecule type" value="Genomic_DNA"/>
</dbReference>
<dbReference type="RefSeq" id="WP_160904247.1">
    <property type="nucleotide sequence ID" value="NZ_CP102850.1"/>
</dbReference>
<dbReference type="Pfam" id="PF03724">
    <property type="entry name" value="META"/>
    <property type="match status" value="1"/>
</dbReference>
<dbReference type="InterPro" id="IPR005184">
    <property type="entry name" value="DUF306_Meta_HslJ"/>
</dbReference>
<keyword evidence="5" id="KW-1185">Reference proteome</keyword>
<sequence>MPVIGAQAPSPTSDRHTADGEPHRPRRTRSRLLRRSVPMLAACLALAAPTLVTASAAAGPAPLPPAPIRPAPVPPVVPDDPYTLLADRTYSSVAVIGGSIPGGGPLVVAFDETPRVGMDAGCNSHAGSVTASGDQLRIGRLASTMMACPPPRADADDWLARFTSVPLTWRVFGPILTLSSPLQTVVLIEEQS</sequence>
<proteinExistence type="predicted"/>
<gene>
    <name evidence="4" type="ORF">GIY30_22200</name>
</gene>
<evidence type="ECO:0000259" key="3">
    <source>
        <dbReference type="Pfam" id="PF03724"/>
    </source>
</evidence>
<protein>
    <submittedName>
        <fullName evidence="4">META domain-containing protein</fullName>
    </submittedName>
</protein>
<evidence type="ECO:0000256" key="1">
    <source>
        <dbReference type="SAM" id="MobiDB-lite"/>
    </source>
</evidence>